<feature type="compositionally biased region" description="Polar residues" evidence="4">
    <location>
        <begin position="1072"/>
        <end position="1085"/>
    </location>
</feature>
<evidence type="ECO:0000256" key="4">
    <source>
        <dbReference type="SAM" id="MobiDB-lite"/>
    </source>
</evidence>
<feature type="compositionally biased region" description="Polar residues" evidence="4">
    <location>
        <begin position="16"/>
        <end position="33"/>
    </location>
</feature>
<feature type="compositionally biased region" description="Polar residues" evidence="4">
    <location>
        <begin position="1120"/>
        <end position="1131"/>
    </location>
</feature>
<feature type="region of interest" description="Disordered" evidence="4">
    <location>
        <begin position="409"/>
        <end position="526"/>
    </location>
</feature>
<dbReference type="Gene3D" id="1.25.10.10">
    <property type="entry name" value="Leucine-rich Repeat Variant"/>
    <property type="match status" value="1"/>
</dbReference>
<dbReference type="InterPro" id="IPR011989">
    <property type="entry name" value="ARM-like"/>
</dbReference>
<dbReference type="EMBL" id="QWIP01000543">
    <property type="protein sequence ID" value="RMY60785.1"/>
    <property type="molecule type" value="Genomic_DNA"/>
</dbReference>
<dbReference type="AlphaFoldDB" id="A0A3M7D8Z3"/>
<feature type="repeat" description="Pumilio" evidence="3">
    <location>
        <begin position="908"/>
        <end position="945"/>
    </location>
</feature>
<dbReference type="InterPro" id="IPR001313">
    <property type="entry name" value="Pumilio_RNA-bd_rpt"/>
</dbReference>
<feature type="compositionally biased region" description="Polar residues" evidence="4">
    <location>
        <begin position="991"/>
        <end position="1024"/>
    </location>
</feature>
<dbReference type="FunFam" id="1.25.10.10:FF:000237">
    <property type="entry name" value="Pumilio homolog 9"/>
    <property type="match status" value="1"/>
</dbReference>
<dbReference type="PANTHER" id="PTHR12537:SF13">
    <property type="entry name" value="PUMILIO HOMOLOGY DOMAIN FAMILY MEMBER 4"/>
    <property type="match status" value="1"/>
</dbReference>
<keyword evidence="1" id="KW-0677">Repeat</keyword>
<feature type="repeat" description="Pumilio" evidence="3">
    <location>
        <begin position="727"/>
        <end position="763"/>
    </location>
</feature>
<feature type="region of interest" description="Disordered" evidence="4">
    <location>
        <begin position="1112"/>
        <end position="1131"/>
    </location>
</feature>
<dbReference type="Proteomes" id="UP000269276">
    <property type="component" value="Unassembled WGS sequence"/>
</dbReference>
<feature type="repeat" description="Pumilio" evidence="3">
    <location>
        <begin position="691"/>
        <end position="726"/>
    </location>
</feature>
<protein>
    <recommendedName>
        <fullName evidence="5">PUM-HD domain-containing protein</fullName>
    </recommendedName>
</protein>
<accession>A0A3M7D8Z3</accession>
<feature type="domain" description="PUM-HD" evidence="5">
    <location>
        <begin position="632"/>
        <end position="971"/>
    </location>
</feature>
<dbReference type="InterPro" id="IPR016024">
    <property type="entry name" value="ARM-type_fold"/>
</dbReference>
<dbReference type="SUPFAM" id="SSF48371">
    <property type="entry name" value="ARM repeat"/>
    <property type="match status" value="1"/>
</dbReference>
<dbReference type="PANTHER" id="PTHR12537">
    <property type="entry name" value="RNA BINDING PROTEIN PUMILIO-RELATED"/>
    <property type="match status" value="1"/>
</dbReference>
<feature type="compositionally biased region" description="Polar residues" evidence="4">
    <location>
        <begin position="320"/>
        <end position="330"/>
    </location>
</feature>
<dbReference type="InterPro" id="IPR033133">
    <property type="entry name" value="PUM-HD"/>
</dbReference>
<name>A0A3M7D8Z3_HORWE</name>
<dbReference type="SMART" id="SM00025">
    <property type="entry name" value="Pumilio"/>
    <property type="match status" value="8"/>
</dbReference>
<evidence type="ECO:0000259" key="5">
    <source>
        <dbReference type="PROSITE" id="PS50303"/>
    </source>
</evidence>
<dbReference type="Pfam" id="PF00806">
    <property type="entry name" value="PUF"/>
    <property type="match status" value="8"/>
</dbReference>
<gene>
    <name evidence="6" type="ORF">D0863_11484</name>
</gene>
<evidence type="ECO:0000313" key="7">
    <source>
        <dbReference type="Proteomes" id="UP000269276"/>
    </source>
</evidence>
<comment type="function">
    <text evidence="2">RNA-binding nucleolar protein required for pre-rRNA processing. Involved in production of 18S rRNA and assembly of small ribosomal subunit.</text>
</comment>
<feature type="compositionally biased region" description="Low complexity" evidence="4">
    <location>
        <begin position="1054"/>
        <end position="1069"/>
    </location>
</feature>
<evidence type="ECO:0000256" key="1">
    <source>
        <dbReference type="ARBA" id="ARBA00022737"/>
    </source>
</evidence>
<evidence type="ECO:0000256" key="3">
    <source>
        <dbReference type="PROSITE-ProRule" id="PRU00317"/>
    </source>
</evidence>
<feature type="repeat" description="Pumilio" evidence="3">
    <location>
        <begin position="655"/>
        <end position="690"/>
    </location>
</feature>
<evidence type="ECO:0000256" key="2">
    <source>
        <dbReference type="ARBA" id="ARBA00024893"/>
    </source>
</evidence>
<dbReference type="InterPro" id="IPR033712">
    <property type="entry name" value="Pumilio_RNA-bd"/>
</dbReference>
<dbReference type="GO" id="GO:0010608">
    <property type="term" value="P:post-transcriptional regulation of gene expression"/>
    <property type="evidence" value="ECO:0007669"/>
    <property type="project" value="TreeGrafter"/>
</dbReference>
<dbReference type="PROSITE" id="PS50303">
    <property type="entry name" value="PUM_HD"/>
    <property type="match status" value="1"/>
</dbReference>
<feature type="region of interest" description="Disordered" evidence="4">
    <location>
        <begin position="1"/>
        <end position="48"/>
    </location>
</feature>
<reference evidence="6 7" key="1">
    <citation type="journal article" date="2018" name="BMC Genomics">
        <title>Genomic evidence for intraspecific hybridization in a clonal and extremely halotolerant yeast.</title>
        <authorList>
            <person name="Gostincar C."/>
            <person name="Stajich J.E."/>
            <person name="Zupancic J."/>
            <person name="Zalar P."/>
            <person name="Gunde-Cimerman N."/>
        </authorList>
    </citation>
    <scope>NUCLEOTIDE SEQUENCE [LARGE SCALE GENOMIC DNA]</scope>
    <source>
        <strain evidence="6 7">EXF-2682</strain>
    </source>
</reference>
<dbReference type="CDD" id="cd07920">
    <property type="entry name" value="Pumilio"/>
    <property type="match status" value="1"/>
</dbReference>
<feature type="compositionally biased region" description="Low complexity" evidence="4">
    <location>
        <begin position="975"/>
        <end position="988"/>
    </location>
</feature>
<feature type="compositionally biased region" description="Polar residues" evidence="4">
    <location>
        <begin position="448"/>
        <end position="517"/>
    </location>
</feature>
<dbReference type="GO" id="GO:0005737">
    <property type="term" value="C:cytoplasm"/>
    <property type="evidence" value="ECO:0007669"/>
    <property type="project" value="TreeGrafter"/>
</dbReference>
<feature type="repeat" description="Pumilio" evidence="3">
    <location>
        <begin position="872"/>
        <end position="907"/>
    </location>
</feature>
<sequence length="1131" mass="122594">MAFLYRGPTSPREEQSLPSSYTNPLSPQRNPNRLSGGMIPSNNTSNDIRSGLTRRFTTNALPTTLSPIGQQRKQAAGDYTVSPEVFLTLEAQTPSSSASKSMGIFIFVEALKLAKTPEKAIYSSGYARKNPSESTARAYEALLNKQREIQAQLANFDSETKRSVEEGWRHGEAISQMIASSEPASPPEYANAFPNAFSRPSRYSAQSLTSPQGLTNRPGRSSTQLTSPSSAFVRPYPSGNAHIPSQSVPGSRRHSDDEEEDDAFHYGFDSAIHRAAANPNRNSMPVTGYDRKRNAADFSLGPVNTTSFLFDDDEDPAPLQSKSTTTSPPNRKQFLQMQQTADGFPKLISRDEDTSSAALDLALAQGVEPQPQVTDRATASRHRISLPPTALSNNVNIAPLNSILANADSKSAANNRRSMEVKFSSEAKRPSLMTSPPQGMAANGTPKPMSSYSTNDIPTLKNMNGEANGQNSITSPTQASHAGDTTSEQASNILSRNNSISTNDVRPSQEFSSPTRSQPHENNDAFNRLSGLHANAAPFGPMPNGQENQMPHFGNPISPYAQQPFYGGYNMPMLNGGFGNLNLNGGYAPQGPWPSQMNMFGQQGGYGGYQQFGQGGPTVAGAGRFPDNSHRMNAEARRQAQEAALQKYAQTDIRDLVGEIYMLCKDQHGCRFLQRKLDERDEPTIQTIFNEVKDHIIELMTDPFGNYLCQKLLESTNDEQRTALIRNAMPAMTKIALNQHGTRALQKMIEFISTPEQTDMIIDALRYDVVQLIQDLNGNHVIQKCLNHLSSQDAQFIFDAVGANCVTVGTHRHGCCVLQRCIDHASGLQKGKLVDQVIHHAFSLVQDPFGNYVVQYILDLGEPAFTEPLCKSFQNNVVFLSKQKFSSNVVEKCIRCAGAETKRMLIAEIVAPTELEKLLRDSFANYVVQTAMDFADEDTKPVLMGNIRPMVPAIRSTPYGRRIQTKLAEYDQRVASAAPSGATTPAEGQMASPNGINPSGINNVQLSSPNGGDNFAYSSTQSPPSGRRNRSGWVGPSPQWGGNSGFGNGGFGNGTLANGNFAPNGNGAFSPNHANGTMSPTNGFTNHAHANGEIASPTPQRHGRGNSIFAADAGGFGSPTFGQQPPTFGRF</sequence>
<feature type="region of interest" description="Disordered" evidence="4">
    <location>
        <begin position="202"/>
        <end position="260"/>
    </location>
</feature>
<feature type="repeat" description="Pumilio" evidence="3">
    <location>
        <begin position="836"/>
        <end position="871"/>
    </location>
</feature>
<proteinExistence type="predicted"/>
<dbReference type="VEuPathDB" id="FungiDB:BTJ68_12382"/>
<comment type="caution">
    <text evidence="6">The sequence shown here is derived from an EMBL/GenBank/DDBJ whole genome shotgun (WGS) entry which is preliminary data.</text>
</comment>
<feature type="compositionally biased region" description="Basic and acidic residues" evidence="4">
    <location>
        <begin position="417"/>
        <end position="429"/>
    </location>
</feature>
<feature type="compositionally biased region" description="Polar residues" evidence="4">
    <location>
        <begin position="202"/>
        <end position="230"/>
    </location>
</feature>
<dbReference type="GO" id="GO:0003729">
    <property type="term" value="F:mRNA binding"/>
    <property type="evidence" value="ECO:0007669"/>
    <property type="project" value="TreeGrafter"/>
</dbReference>
<feature type="repeat" description="Pumilio" evidence="3">
    <location>
        <begin position="800"/>
        <end position="835"/>
    </location>
</feature>
<feature type="region of interest" description="Disordered" evidence="4">
    <location>
        <begin position="974"/>
        <end position="1107"/>
    </location>
</feature>
<dbReference type="OrthoDB" id="668540at2759"/>
<organism evidence="6 7">
    <name type="scientific">Hortaea werneckii</name>
    <name type="common">Black yeast</name>
    <name type="synonym">Cladosporium werneckii</name>
    <dbReference type="NCBI Taxonomy" id="91943"/>
    <lineage>
        <taxon>Eukaryota</taxon>
        <taxon>Fungi</taxon>
        <taxon>Dikarya</taxon>
        <taxon>Ascomycota</taxon>
        <taxon>Pezizomycotina</taxon>
        <taxon>Dothideomycetes</taxon>
        <taxon>Dothideomycetidae</taxon>
        <taxon>Mycosphaerellales</taxon>
        <taxon>Teratosphaeriaceae</taxon>
        <taxon>Hortaea</taxon>
    </lineage>
</organism>
<feature type="compositionally biased region" description="Gly residues" evidence="4">
    <location>
        <begin position="1042"/>
        <end position="1053"/>
    </location>
</feature>
<evidence type="ECO:0000313" key="6">
    <source>
        <dbReference type="EMBL" id="RMY60785.1"/>
    </source>
</evidence>
<feature type="region of interest" description="Disordered" evidence="4">
    <location>
        <begin position="307"/>
        <end position="330"/>
    </location>
</feature>
<dbReference type="PROSITE" id="PS50302">
    <property type="entry name" value="PUM"/>
    <property type="match status" value="8"/>
</dbReference>
<feature type="repeat" description="Pumilio" evidence="3">
    <location>
        <begin position="764"/>
        <end position="799"/>
    </location>
</feature>